<evidence type="ECO:0000313" key="2">
    <source>
        <dbReference type="EMBL" id="BAZ96721.1"/>
    </source>
</evidence>
<reference evidence="2 3" key="1">
    <citation type="journal article" date="2017" name="Sci. Rep.">
        <title>Isolation and genomic characterization of a Dehalococcoides strain suggests genomic rearrangement during culture.</title>
        <authorList>
            <person name="Yohda M."/>
            <person name="Ikegami K."/>
            <person name="Aita Y."/>
            <person name="Kitajima M."/>
            <person name="Takechi A."/>
            <person name="Iwamoto M."/>
            <person name="Fukuda T."/>
            <person name="Tamura N."/>
            <person name="Shibasaki J."/>
            <person name="Koike S."/>
            <person name="Komatsu D."/>
            <person name="Miyagi S."/>
            <person name="Nishimura M."/>
            <person name="Uchino Y."/>
            <person name="Shiroma A."/>
            <person name="Shimoji M."/>
            <person name="Tamotsu H."/>
            <person name="Ashimine N."/>
            <person name="Shinzato M."/>
            <person name="Ohki S."/>
            <person name="Nakano K."/>
            <person name="Teruya K."/>
            <person name="Satou K."/>
            <person name="Hirano T."/>
            <person name="Yagi O."/>
        </authorList>
    </citation>
    <scope>NUCLEOTIDE SEQUENCE [LARGE SCALE GENOMIC DNA]</scope>
    <source>
        <strain evidence="2 3">UCH-ATV1</strain>
    </source>
</reference>
<protein>
    <submittedName>
        <fullName evidence="2">Uncharacterized protein</fullName>
    </submittedName>
</protein>
<feature type="transmembrane region" description="Helical" evidence="1">
    <location>
        <begin position="12"/>
        <end position="33"/>
    </location>
</feature>
<evidence type="ECO:0000256" key="1">
    <source>
        <dbReference type="SAM" id="Phobius"/>
    </source>
</evidence>
<gene>
    <name evidence="2" type="ORF">DEHALATV1_0093</name>
</gene>
<keyword evidence="1" id="KW-0812">Transmembrane</keyword>
<evidence type="ECO:0000313" key="3">
    <source>
        <dbReference type="Proteomes" id="UP000218257"/>
    </source>
</evidence>
<proteinExistence type="predicted"/>
<dbReference type="RefSeq" id="WP_061976928.1">
    <property type="nucleotide sequence ID" value="NZ_AP017649.1"/>
</dbReference>
<accession>A0AB33HMY2</accession>
<organism evidence="2 3">
    <name type="scientific">Dehalococcoides mccartyi</name>
    <dbReference type="NCBI Taxonomy" id="61435"/>
    <lineage>
        <taxon>Bacteria</taxon>
        <taxon>Bacillati</taxon>
        <taxon>Chloroflexota</taxon>
        <taxon>Dehalococcoidia</taxon>
        <taxon>Dehalococcoidales</taxon>
        <taxon>Dehalococcoidaceae</taxon>
        <taxon>Dehalococcoides</taxon>
    </lineage>
</organism>
<dbReference type="EMBL" id="AP017649">
    <property type="protein sequence ID" value="BAZ96721.1"/>
    <property type="molecule type" value="Genomic_DNA"/>
</dbReference>
<dbReference type="Proteomes" id="UP000218257">
    <property type="component" value="Chromosome"/>
</dbReference>
<keyword evidence="1" id="KW-0472">Membrane</keyword>
<name>A0AB33HMY2_9CHLR</name>
<dbReference type="AlphaFoldDB" id="A0AB33HMY2"/>
<feature type="transmembrane region" description="Helical" evidence="1">
    <location>
        <begin position="39"/>
        <end position="63"/>
    </location>
</feature>
<keyword evidence="1" id="KW-1133">Transmembrane helix</keyword>
<sequence>MKILPGFRKSHRLLVLGCISLMFDFIGIQAWKLSDANQLLIVAVIVLSLFITILLWTMAYTCAIEESTGDKND</sequence>